<evidence type="ECO:0000313" key="2">
    <source>
        <dbReference type="Proteomes" id="UP000479692"/>
    </source>
</evidence>
<organism evidence="1 2">
    <name type="scientific">Noviluteimonas gilva</name>
    <dbReference type="NCBI Taxonomy" id="2682097"/>
    <lineage>
        <taxon>Bacteria</taxon>
        <taxon>Pseudomonadati</taxon>
        <taxon>Pseudomonadota</taxon>
        <taxon>Gammaproteobacteria</taxon>
        <taxon>Lysobacterales</taxon>
        <taxon>Lysobacteraceae</taxon>
        <taxon>Noviluteimonas</taxon>
    </lineage>
</organism>
<dbReference type="AlphaFoldDB" id="A0A7C9HKT1"/>
<proteinExistence type="predicted"/>
<dbReference type="InterPro" id="IPR030976">
    <property type="entry name" value="Mod_pep_NH_fam"/>
</dbReference>
<protein>
    <submittedName>
        <fullName evidence="1">Putative modified peptide</fullName>
    </submittedName>
</protein>
<sequence length="110" mass="11567">MAMKKGGPTEPLDHKVVKTLLDRLSTDDDFRDLFQNDAHAALVEAGWKAPASAASSLAPVEASKISGGSCLMKSGATLASKEDIAAARPQLERTLAAIVNFDAPRALYAD</sequence>
<accession>A0A7C9HKT1</accession>
<dbReference type="NCBIfam" id="TIGR04509">
    <property type="entry name" value="mod_pep_NH_fam"/>
    <property type="match status" value="1"/>
</dbReference>
<dbReference type="Proteomes" id="UP000479692">
    <property type="component" value="Unassembled WGS sequence"/>
</dbReference>
<dbReference type="EMBL" id="WOXT01000001">
    <property type="protein sequence ID" value="MUV13050.1"/>
    <property type="molecule type" value="Genomic_DNA"/>
</dbReference>
<gene>
    <name evidence="1" type="ORF">GN331_02410</name>
</gene>
<comment type="caution">
    <text evidence="1">The sequence shown here is derived from an EMBL/GenBank/DDBJ whole genome shotgun (WGS) entry which is preliminary data.</text>
</comment>
<keyword evidence="2" id="KW-1185">Reference proteome</keyword>
<reference evidence="1 2" key="1">
    <citation type="submission" date="2019-12" db="EMBL/GenBank/DDBJ databases">
        <authorList>
            <person name="Xu J."/>
        </authorList>
    </citation>
    <scope>NUCLEOTIDE SEQUENCE [LARGE SCALE GENOMIC DNA]</scope>
    <source>
        <strain evidence="1 2">HX-5-24</strain>
    </source>
</reference>
<dbReference type="RefSeq" id="WP_156639983.1">
    <property type="nucleotide sequence ID" value="NZ_WOXT01000001.1"/>
</dbReference>
<name>A0A7C9HKT1_9GAMM</name>
<evidence type="ECO:0000313" key="1">
    <source>
        <dbReference type="EMBL" id="MUV13050.1"/>
    </source>
</evidence>